<evidence type="ECO:0000256" key="5">
    <source>
        <dbReference type="SAM" id="Phobius"/>
    </source>
</evidence>
<evidence type="ECO:0008006" key="8">
    <source>
        <dbReference type="Google" id="ProtNLM"/>
    </source>
</evidence>
<dbReference type="PANTHER" id="PTHR33365:SF11">
    <property type="entry name" value="TAT PATHWAY SIGNAL SEQUENCE"/>
    <property type="match status" value="1"/>
</dbReference>
<dbReference type="GeneID" id="43670778"/>
<dbReference type="Pfam" id="PF11807">
    <property type="entry name" value="UstYa"/>
    <property type="match status" value="1"/>
</dbReference>
<dbReference type="GO" id="GO:0016491">
    <property type="term" value="F:oxidoreductase activity"/>
    <property type="evidence" value="ECO:0007669"/>
    <property type="project" value="UniProtKB-KW"/>
</dbReference>
<reference evidence="6 7" key="1">
    <citation type="submission" date="2019-04" db="EMBL/GenBank/DDBJ databases">
        <authorList>
            <consortium name="DOE Joint Genome Institute"/>
            <person name="Mondo S."/>
            <person name="Kjaerbolling I."/>
            <person name="Vesth T."/>
            <person name="Frisvad J.C."/>
            <person name="Nybo J.L."/>
            <person name="Theobald S."/>
            <person name="Kildgaard S."/>
            <person name="Isbrandt T."/>
            <person name="Kuo A."/>
            <person name="Sato A."/>
            <person name="Lyhne E.K."/>
            <person name="Kogle M.E."/>
            <person name="Wiebenga A."/>
            <person name="Kun R.S."/>
            <person name="Lubbers R.J."/>
            <person name="Makela M.R."/>
            <person name="Barry K."/>
            <person name="Chovatia M."/>
            <person name="Clum A."/>
            <person name="Daum C."/>
            <person name="Haridas S."/>
            <person name="He G."/>
            <person name="LaButti K."/>
            <person name="Lipzen A."/>
            <person name="Riley R."/>
            <person name="Salamov A."/>
            <person name="Simmons B.A."/>
            <person name="Magnuson J.K."/>
            <person name="Henrissat B."/>
            <person name="Mortensen U.H."/>
            <person name="Larsen T.O."/>
            <person name="Devries R.P."/>
            <person name="Grigoriev I.V."/>
            <person name="Machida M."/>
            <person name="Baker S.E."/>
            <person name="Andersen M.R."/>
            <person name="Cantor M.N."/>
            <person name="Hua S.X."/>
        </authorList>
    </citation>
    <scope>NUCLEOTIDE SEQUENCE [LARGE SCALE GENOMIC DNA]</scope>
    <source>
        <strain evidence="6 7">CBS 119388</strain>
    </source>
</reference>
<dbReference type="PANTHER" id="PTHR33365">
    <property type="entry name" value="YALI0B05434P"/>
    <property type="match status" value="1"/>
</dbReference>
<feature type="region of interest" description="Disordered" evidence="4">
    <location>
        <begin position="1"/>
        <end position="29"/>
    </location>
</feature>
<name>A0A5N7DRJ1_9EURO</name>
<evidence type="ECO:0000313" key="6">
    <source>
        <dbReference type="EMBL" id="KAE8409062.1"/>
    </source>
</evidence>
<proteinExistence type="inferred from homology"/>
<keyword evidence="5" id="KW-0472">Membrane</keyword>
<dbReference type="InterPro" id="IPR021765">
    <property type="entry name" value="UstYa-like"/>
</dbReference>
<evidence type="ECO:0000313" key="7">
    <source>
        <dbReference type="Proteomes" id="UP000325579"/>
    </source>
</evidence>
<keyword evidence="5" id="KW-1133">Transmembrane helix</keyword>
<keyword evidence="7" id="KW-1185">Reference proteome</keyword>
<keyword evidence="5" id="KW-0812">Transmembrane</keyword>
<gene>
    <name evidence="6" type="ORF">BDV37DRAFT_278567</name>
</gene>
<dbReference type="RefSeq" id="XP_031946381.1">
    <property type="nucleotide sequence ID" value="XM_032086087.1"/>
</dbReference>
<evidence type="ECO:0000256" key="4">
    <source>
        <dbReference type="SAM" id="MobiDB-lite"/>
    </source>
</evidence>
<feature type="transmembrane region" description="Helical" evidence="5">
    <location>
        <begin position="39"/>
        <end position="59"/>
    </location>
</feature>
<dbReference type="GO" id="GO:0043386">
    <property type="term" value="P:mycotoxin biosynthetic process"/>
    <property type="evidence" value="ECO:0007669"/>
    <property type="project" value="InterPro"/>
</dbReference>
<comment type="pathway">
    <text evidence="1">Mycotoxin biosynthesis.</text>
</comment>
<dbReference type="AlphaFoldDB" id="A0A5N7DRJ1"/>
<dbReference type="EMBL" id="ML736741">
    <property type="protein sequence ID" value="KAE8409062.1"/>
    <property type="molecule type" value="Genomic_DNA"/>
</dbReference>
<dbReference type="OrthoDB" id="3687641at2759"/>
<comment type="similarity">
    <text evidence="3">Belongs to the ustYa family.</text>
</comment>
<keyword evidence="2" id="KW-0560">Oxidoreductase</keyword>
<feature type="compositionally biased region" description="Polar residues" evidence="4">
    <location>
        <begin position="20"/>
        <end position="29"/>
    </location>
</feature>
<evidence type="ECO:0000256" key="1">
    <source>
        <dbReference type="ARBA" id="ARBA00004685"/>
    </source>
</evidence>
<sequence length="316" mass="35474">MQSYYKNPYTPLSTEDDNTSSDALPTQAQRNPVYTNKGILTLTTSLFLLCTGLGAALYYQINSACGASYVPESSHIKVPHRAVTFLPHNEYTEQLPDEPGSVWDNLIPPGRGFVTAKRTNSGSLAFEEHSSVSSNEDQSKEYYCISAFHQMHCLQAIIFNALYSKNHSDHNHRDDHSDHTKHCIDYLRQSIMCASDATLEGSGVLGGDGNRAVDGWKNTHQCRDWDSLYNFASRHRMLDSDGIVVETSKYLTTLQWIDNLFTNSWPEAQSLSRGVVFWAITSIWGRRGSLDYINMNEALPDLVSELRPRGPDKLAI</sequence>
<accession>A0A5N7DRJ1</accession>
<evidence type="ECO:0000256" key="3">
    <source>
        <dbReference type="ARBA" id="ARBA00035112"/>
    </source>
</evidence>
<protein>
    <recommendedName>
        <fullName evidence="8">Tat pathway signal sequence</fullName>
    </recommendedName>
</protein>
<evidence type="ECO:0000256" key="2">
    <source>
        <dbReference type="ARBA" id="ARBA00023002"/>
    </source>
</evidence>
<feature type="compositionally biased region" description="Polar residues" evidence="4">
    <location>
        <begin position="1"/>
        <end position="13"/>
    </location>
</feature>
<organism evidence="6 7">
    <name type="scientific">Aspergillus pseudonomiae</name>
    <dbReference type="NCBI Taxonomy" id="1506151"/>
    <lineage>
        <taxon>Eukaryota</taxon>
        <taxon>Fungi</taxon>
        <taxon>Dikarya</taxon>
        <taxon>Ascomycota</taxon>
        <taxon>Pezizomycotina</taxon>
        <taxon>Eurotiomycetes</taxon>
        <taxon>Eurotiomycetidae</taxon>
        <taxon>Eurotiales</taxon>
        <taxon>Aspergillaceae</taxon>
        <taxon>Aspergillus</taxon>
        <taxon>Aspergillus subgen. Circumdati</taxon>
    </lineage>
</organism>
<dbReference type="Proteomes" id="UP000325579">
    <property type="component" value="Unassembled WGS sequence"/>
</dbReference>